<accession>A0A940PF13</accession>
<dbReference type="EMBL" id="JAEEGA010000018">
    <property type="protein sequence ID" value="MBP1043674.1"/>
    <property type="molecule type" value="Genomic_DNA"/>
</dbReference>
<dbReference type="SUPFAM" id="SSF53448">
    <property type="entry name" value="Nucleotide-diphospho-sugar transferases"/>
    <property type="match status" value="1"/>
</dbReference>
<evidence type="ECO:0000256" key="4">
    <source>
        <dbReference type="ARBA" id="ARBA00022679"/>
    </source>
</evidence>
<comment type="similarity">
    <text evidence="2">Belongs to the glycosyltransferase 2 family.</text>
</comment>
<sequence>MKTLAVIVTYFPDDANIENIKAIAAQVDQVLVSDNTPEQVEKFESLKGSNIKVVMNKQNKGIAFALNQGLKLARHQVVDYLFTFDQDSLITEGYTKRLIEIGQVFYEDRGIYPTLIGPTYRHPTEEVDYQSPESNDGDYREATVLMSSGNCLRMASLPEGCTFDDDLFIDYVDFDFCFDLMQQGKLIIQANKVELIHSLGNLTTHHILGKTLQTSNHNYQRRYYITRNRRVVWNRYKESQKEWIQLDKKMELIEWLKIIFLEKEKIKKCQSIILGKRDAKNGKLGVYSHQK</sequence>
<evidence type="ECO:0000313" key="7">
    <source>
        <dbReference type="Proteomes" id="UP000674938"/>
    </source>
</evidence>
<keyword evidence="3" id="KW-0328">Glycosyltransferase</keyword>
<dbReference type="PANTHER" id="PTHR43179">
    <property type="entry name" value="RHAMNOSYLTRANSFERASE WBBL"/>
    <property type="match status" value="1"/>
</dbReference>
<reference evidence="6" key="1">
    <citation type="submission" date="2020-12" db="EMBL/GenBank/DDBJ databases">
        <title>Vagococcus allomyrinae sp. nov. and Enterococcus lavae sp. nov., isolated from the larvae of Allomyrina dichotoma.</title>
        <authorList>
            <person name="Lee S.D."/>
        </authorList>
    </citation>
    <scope>NUCLEOTIDE SEQUENCE</scope>
    <source>
        <strain evidence="6">BWB3-3</strain>
    </source>
</reference>
<dbReference type="RefSeq" id="WP_209531488.1">
    <property type="nucleotide sequence ID" value="NZ_JAEEGA010000018.1"/>
</dbReference>
<organism evidence="6 7">
    <name type="scientific">Vagococcus allomyrinae</name>
    <dbReference type="NCBI Taxonomy" id="2794353"/>
    <lineage>
        <taxon>Bacteria</taxon>
        <taxon>Bacillati</taxon>
        <taxon>Bacillota</taxon>
        <taxon>Bacilli</taxon>
        <taxon>Lactobacillales</taxon>
        <taxon>Enterococcaceae</taxon>
        <taxon>Vagococcus</taxon>
    </lineage>
</organism>
<evidence type="ECO:0000256" key="1">
    <source>
        <dbReference type="ARBA" id="ARBA00004776"/>
    </source>
</evidence>
<feature type="domain" description="Glycosyltransferase 2-like" evidence="5">
    <location>
        <begin position="33"/>
        <end position="100"/>
    </location>
</feature>
<dbReference type="InterPro" id="IPR029044">
    <property type="entry name" value="Nucleotide-diphossugar_trans"/>
</dbReference>
<name>A0A940PF13_9ENTE</name>
<dbReference type="Pfam" id="PF00535">
    <property type="entry name" value="Glycos_transf_2"/>
    <property type="match status" value="1"/>
</dbReference>
<keyword evidence="4" id="KW-0808">Transferase</keyword>
<dbReference type="Gene3D" id="3.90.550.10">
    <property type="entry name" value="Spore Coat Polysaccharide Biosynthesis Protein SpsA, Chain A"/>
    <property type="match status" value="1"/>
</dbReference>
<evidence type="ECO:0000256" key="2">
    <source>
        <dbReference type="ARBA" id="ARBA00006739"/>
    </source>
</evidence>
<dbReference type="PANTHER" id="PTHR43179:SF12">
    <property type="entry name" value="GALACTOFURANOSYLTRANSFERASE GLFT2"/>
    <property type="match status" value="1"/>
</dbReference>
<evidence type="ECO:0000256" key="3">
    <source>
        <dbReference type="ARBA" id="ARBA00022676"/>
    </source>
</evidence>
<dbReference type="Proteomes" id="UP000674938">
    <property type="component" value="Unassembled WGS sequence"/>
</dbReference>
<keyword evidence="7" id="KW-1185">Reference proteome</keyword>
<gene>
    <name evidence="6" type="ORF">I6N95_21840</name>
</gene>
<dbReference type="InterPro" id="IPR001173">
    <property type="entry name" value="Glyco_trans_2-like"/>
</dbReference>
<evidence type="ECO:0000313" key="6">
    <source>
        <dbReference type="EMBL" id="MBP1043674.1"/>
    </source>
</evidence>
<comment type="caution">
    <text evidence="6">The sequence shown here is derived from an EMBL/GenBank/DDBJ whole genome shotgun (WGS) entry which is preliminary data.</text>
</comment>
<dbReference type="GO" id="GO:0016757">
    <property type="term" value="F:glycosyltransferase activity"/>
    <property type="evidence" value="ECO:0007669"/>
    <property type="project" value="UniProtKB-KW"/>
</dbReference>
<evidence type="ECO:0000259" key="5">
    <source>
        <dbReference type="Pfam" id="PF00535"/>
    </source>
</evidence>
<protein>
    <submittedName>
        <fullName evidence="6">Glycosyltransferase</fullName>
    </submittedName>
</protein>
<dbReference type="AlphaFoldDB" id="A0A940PF13"/>
<comment type="pathway">
    <text evidence="1">Cell wall biogenesis; cell wall polysaccharide biosynthesis.</text>
</comment>
<proteinExistence type="inferred from homology"/>